<dbReference type="SUPFAM" id="SSF54909">
    <property type="entry name" value="Dimeric alpha+beta barrel"/>
    <property type="match status" value="1"/>
</dbReference>
<sequence>MSLLVRYTLASADSHDAQKAAMRALVAGLRSEGIDGLHYSCFATAEPTEFVGILEFPDDARKQAFLNSAAFATYRDTVGPTFASPPATTEITAIASTRGQ</sequence>
<dbReference type="RefSeq" id="WP_108854390.1">
    <property type="nucleotide sequence ID" value="NZ_OMOQ01000003.1"/>
</dbReference>
<evidence type="ECO:0000313" key="1">
    <source>
        <dbReference type="EMBL" id="SPH24377.1"/>
    </source>
</evidence>
<organism evidence="1 2">
    <name type="scientific">Albidovulum aquaemixtae</name>
    <dbReference type="NCBI Taxonomy" id="1542388"/>
    <lineage>
        <taxon>Bacteria</taxon>
        <taxon>Pseudomonadati</taxon>
        <taxon>Pseudomonadota</taxon>
        <taxon>Alphaproteobacteria</taxon>
        <taxon>Rhodobacterales</taxon>
        <taxon>Paracoccaceae</taxon>
        <taxon>Albidovulum</taxon>
    </lineage>
</organism>
<evidence type="ECO:0008006" key="3">
    <source>
        <dbReference type="Google" id="ProtNLM"/>
    </source>
</evidence>
<dbReference type="InterPro" id="IPR011008">
    <property type="entry name" value="Dimeric_a/b-barrel"/>
</dbReference>
<protein>
    <recommendedName>
        <fullName evidence="3">ABM domain-containing protein</fullName>
    </recommendedName>
</protein>
<dbReference type="OrthoDB" id="7865110at2"/>
<dbReference type="EMBL" id="OMOQ01000003">
    <property type="protein sequence ID" value="SPH24377.1"/>
    <property type="molecule type" value="Genomic_DNA"/>
</dbReference>
<name>A0A2R8BLS3_9RHOB</name>
<dbReference type="Gene3D" id="3.30.70.100">
    <property type="match status" value="1"/>
</dbReference>
<evidence type="ECO:0000313" key="2">
    <source>
        <dbReference type="Proteomes" id="UP000244924"/>
    </source>
</evidence>
<gene>
    <name evidence="1" type="ORF">DEA8626_03428</name>
</gene>
<keyword evidence="2" id="KW-1185">Reference proteome</keyword>
<dbReference type="Proteomes" id="UP000244924">
    <property type="component" value="Unassembled WGS sequence"/>
</dbReference>
<proteinExistence type="predicted"/>
<reference evidence="1 2" key="1">
    <citation type="submission" date="2018-03" db="EMBL/GenBank/DDBJ databases">
        <authorList>
            <person name="Keele B.F."/>
        </authorList>
    </citation>
    <scope>NUCLEOTIDE SEQUENCE [LARGE SCALE GENOMIC DNA]</scope>
    <source>
        <strain evidence="1 2">CECT 8626</strain>
    </source>
</reference>
<accession>A0A2R8BLS3</accession>
<dbReference type="AlphaFoldDB" id="A0A2R8BLS3"/>